<dbReference type="InterPro" id="IPR011059">
    <property type="entry name" value="Metal-dep_hydrolase_composite"/>
</dbReference>
<dbReference type="Gene3D" id="3.20.20.140">
    <property type="entry name" value="Metal-dependent hydrolases"/>
    <property type="match status" value="1"/>
</dbReference>
<dbReference type="InterPro" id="IPR006680">
    <property type="entry name" value="Amidohydro-rel"/>
</dbReference>
<organism evidence="2 3">
    <name type="scientific">Opitutus terrae (strain DSM 11246 / JCM 15787 / PB90-1)</name>
    <dbReference type="NCBI Taxonomy" id="452637"/>
    <lineage>
        <taxon>Bacteria</taxon>
        <taxon>Pseudomonadati</taxon>
        <taxon>Verrucomicrobiota</taxon>
        <taxon>Opitutia</taxon>
        <taxon>Opitutales</taxon>
        <taxon>Opitutaceae</taxon>
        <taxon>Opitutus</taxon>
    </lineage>
</organism>
<keyword evidence="3" id="KW-1185">Reference proteome</keyword>
<dbReference type="eggNOG" id="COG1228">
    <property type="taxonomic scope" value="Bacteria"/>
</dbReference>
<dbReference type="PANTHER" id="PTHR43135:SF3">
    <property type="entry name" value="ALPHA-D-RIBOSE 1-METHYLPHOSPHONATE 5-TRIPHOSPHATE DIPHOSPHATASE"/>
    <property type="match status" value="1"/>
</dbReference>
<dbReference type="KEGG" id="ote:Oter_4333"/>
<name>B1ZPB6_OPITP</name>
<reference evidence="2 3" key="1">
    <citation type="journal article" date="2011" name="J. Bacteriol.">
        <title>Genome sequence of the verrucomicrobium Opitutus terrae PB90-1, an abundant inhabitant of rice paddy soil ecosystems.</title>
        <authorList>
            <person name="van Passel M.W."/>
            <person name="Kant R."/>
            <person name="Palva A."/>
            <person name="Copeland A."/>
            <person name="Lucas S."/>
            <person name="Lapidus A."/>
            <person name="Glavina del Rio T."/>
            <person name="Pitluck S."/>
            <person name="Goltsman E."/>
            <person name="Clum A."/>
            <person name="Sun H."/>
            <person name="Schmutz J."/>
            <person name="Larimer F.W."/>
            <person name="Land M.L."/>
            <person name="Hauser L."/>
            <person name="Kyrpides N."/>
            <person name="Mikhailova N."/>
            <person name="Richardson P.P."/>
            <person name="Janssen P.H."/>
            <person name="de Vos W.M."/>
            <person name="Smidt H."/>
        </authorList>
    </citation>
    <scope>NUCLEOTIDE SEQUENCE [LARGE SCALE GENOMIC DNA]</scope>
    <source>
        <strain evidence="3">DSM 11246 / JCM 15787 / PB90-1</strain>
    </source>
</reference>
<dbReference type="Proteomes" id="UP000007013">
    <property type="component" value="Chromosome"/>
</dbReference>
<accession>B1ZPB6</accession>
<dbReference type="InterPro" id="IPR032466">
    <property type="entry name" value="Metal_Hydrolase"/>
</dbReference>
<dbReference type="PANTHER" id="PTHR43135">
    <property type="entry name" value="ALPHA-D-RIBOSE 1-METHYLPHOSPHONATE 5-TRIPHOSPHATE DIPHOSPHATASE"/>
    <property type="match status" value="1"/>
</dbReference>
<dbReference type="InterPro" id="IPR051781">
    <property type="entry name" value="Metallo-dep_Hydrolase"/>
</dbReference>
<dbReference type="SUPFAM" id="SSF51556">
    <property type="entry name" value="Metallo-dependent hydrolases"/>
    <property type="match status" value="1"/>
</dbReference>
<protein>
    <submittedName>
        <fullName evidence="2">Amidohydrolase</fullName>
    </submittedName>
</protein>
<dbReference type="Pfam" id="PF01979">
    <property type="entry name" value="Amidohydro_1"/>
    <property type="match status" value="1"/>
</dbReference>
<keyword evidence="2" id="KW-0378">Hydrolase</keyword>
<dbReference type="Gene3D" id="2.30.40.10">
    <property type="entry name" value="Urease, subunit C, domain 1"/>
    <property type="match status" value="1"/>
</dbReference>
<dbReference type="EMBL" id="CP001032">
    <property type="protein sequence ID" value="ACB77605.1"/>
    <property type="molecule type" value="Genomic_DNA"/>
</dbReference>
<dbReference type="STRING" id="452637.Oter_4333"/>
<dbReference type="HOGENOM" id="CLU_023620_2_2_0"/>
<gene>
    <name evidence="2" type="ordered locus">Oter_4333</name>
</gene>
<dbReference type="AlphaFoldDB" id="B1ZPB6"/>
<dbReference type="GO" id="GO:0016810">
    <property type="term" value="F:hydrolase activity, acting on carbon-nitrogen (but not peptide) bonds"/>
    <property type="evidence" value="ECO:0007669"/>
    <property type="project" value="InterPro"/>
</dbReference>
<dbReference type="SUPFAM" id="SSF51338">
    <property type="entry name" value="Composite domain of metallo-dependent hydrolases"/>
    <property type="match status" value="1"/>
</dbReference>
<dbReference type="OrthoDB" id="9797498at2"/>
<evidence type="ECO:0000313" key="3">
    <source>
        <dbReference type="Proteomes" id="UP000007013"/>
    </source>
</evidence>
<evidence type="ECO:0000313" key="2">
    <source>
        <dbReference type="EMBL" id="ACB77605.1"/>
    </source>
</evidence>
<feature type="domain" description="Amidohydrolase-related" evidence="1">
    <location>
        <begin position="69"/>
        <end position="410"/>
    </location>
</feature>
<sequence>MIPAATLDYPVWLRVGTLLDGVGTTPLRDVHVVYRHDGIRYVGPGDRSPPRELVRAGQTGPDVHAPDATLLPGLIEAHAHLFLEGGELDLQKRAAYLQQTSEQLLAAANERLGKLVRLGIAGVRDAGDKDGVGLALSRLYRSAQRPLMPYLESPGAAIHHRGRYGSFMADPIENHASLRACVESRIAAGADRIKLIPTGIINFKQGAVTTEPQMTTAEVAEIVRAARSAGRQTFAHASGDIGIDRAIEGGVDSIEHGFFMRADQLARLRTLHTAWVPTFAPVQEQIDHADLMGWDAEVIGNLRRILEQHAASLAKAHAMGVLIVAGSDAGSCGVAHGTGFLYELELMERAGMPSVAVINAATGVSAGRLRYQERIGRIEPGYRSRMILTRHSPLTTIANLRKARTVIFDGEVFETGEDADIKNL</sequence>
<proteinExistence type="predicted"/>
<evidence type="ECO:0000259" key="1">
    <source>
        <dbReference type="Pfam" id="PF01979"/>
    </source>
</evidence>
<dbReference type="RefSeq" id="WP_012377131.1">
    <property type="nucleotide sequence ID" value="NC_010571.1"/>
</dbReference>